<feature type="region of interest" description="Disordered" evidence="6">
    <location>
        <begin position="1"/>
        <end position="33"/>
    </location>
</feature>
<dbReference type="PANTHER" id="PTHR47338:SF5">
    <property type="entry name" value="ZN(II)2CYS6 TRANSCRIPTION FACTOR (EUROFUNG)"/>
    <property type="match status" value="1"/>
</dbReference>
<feature type="region of interest" description="Disordered" evidence="6">
    <location>
        <begin position="91"/>
        <end position="199"/>
    </location>
</feature>
<evidence type="ECO:0000259" key="7">
    <source>
        <dbReference type="PROSITE" id="PS50048"/>
    </source>
</evidence>
<dbReference type="GO" id="GO:0000981">
    <property type="term" value="F:DNA-binding transcription factor activity, RNA polymerase II-specific"/>
    <property type="evidence" value="ECO:0007669"/>
    <property type="project" value="InterPro"/>
</dbReference>
<dbReference type="AlphaFoldDB" id="A0A8H5BXP7"/>
<accession>A0A8H5BXP7</accession>
<proteinExistence type="predicted"/>
<evidence type="ECO:0000313" key="8">
    <source>
        <dbReference type="EMBL" id="KAF5331350.1"/>
    </source>
</evidence>
<evidence type="ECO:0000256" key="4">
    <source>
        <dbReference type="ARBA" id="ARBA00023163"/>
    </source>
</evidence>
<evidence type="ECO:0000256" key="6">
    <source>
        <dbReference type="SAM" id="MobiDB-lite"/>
    </source>
</evidence>
<dbReference type="GO" id="GO:0005634">
    <property type="term" value="C:nucleus"/>
    <property type="evidence" value="ECO:0007669"/>
    <property type="project" value="UniProtKB-SubCell"/>
</dbReference>
<dbReference type="InterPro" id="IPR050815">
    <property type="entry name" value="TF_fung"/>
</dbReference>
<feature type="domain" description="Zn(2)-C6 fungal-type" evidence="7">
    <location>
        <begin position="204"/>
        <end position="234"/>
    </location>
</feature>
<evidence type="ECO:0000256" key="1">
    <source>
        <dbReference type="ARBA" id="ARBA00004123"/>
    </source>
</evidence>
<dbReference type="InterPro" id="IPR001138">
    <property type="entry name" value="Zn2Cys6_DnaBD"/>
</dbReference>
<organism evidence="8 9">
    <name type="scientific">Ephemerocybe angulata</name>
    <dbReference type="NCBI Taxonomy" id="980116"/>
    <lineage>
        <taxon>Eukaryota</taxon>
        <taxon>Fungi</taxon>
        <taxon>Dikarya</taxon>
        <taxon>Basidiomycota</taxon>
        <taxon>Agaricomycotina</taxon>
        <taxon>Agaricomycetes</taxon>
        <taxon>Agaricomycetidae</taxon>
        <taxon>Agaricales</taxon>
        <taxon>Agaricineae</taxon>
        <taxon>Psathyrellaceae</taxon>
        <taxon>Ephemerocybe</taxon>
    </lineage>
</organism>
<dbReference type="PANTHER" id="PTHR47338">
    <property type="entry name" value="ZN(II)2CYS6 TRANSCRIPTION FACTOR (EUROFUNG)-RELATED"/>
    <property type="match status" value="1"/>
</dbReference>
<dbReference type="OrthoDB" id="10261408at2759"/>
<feature type="region of interest" description="Disordered" evidence="6">
    <location>
        <begin position="236"/>
        <end position="335"/>
    </location>
</feature>
<dbReference type="InterPro" id="IPR036864">
    <property type="entry name" value="Zn2-C6_fun-type_DNA-bd_sf"/>
</dbReference>
<dbReference type="SUPFAM" id="SSF57701">
    <property type="entry name" value="Zn2/Cys6 DNA-binding domain"/>
    <property type="match status" value="1"/>
</dbReference>
<comment type="caution">
    <text evidence="8">The sequence shown here is derived from an EMBL/GenBank/DDBJ whole genome shotgun (WGS) entry which is preliminary data.</text>
</comment>
<dbReference type="CDD" id="cd00067">
    <property type="entry name" value="GAL4"/>
    <property type="match status" value="1"/>
</dbReference>
<keyword evidence="3" id="KW-0805">Transcription regulation</keyword>
<dbReference type="GO" id="GO:0008270">
    <property type="term" value="F:zinc ion binding"/>
    <property type="evidence" value="ECO:0007669"/>
    <property type="project" value="InterPro"/>
</dbReference>
<dbReference type="PROSITE" id="PS50048">
    <property type="entry name" value="ZN2_CY6_FUNGAL_2"/>
    <property type="match status" value="1"/>
</dbReference>
<protein>
    <recommendedName>
        <fullName evidence="7">Zn(2)-C6 fungal-type domain-containing protein</fullName>
    </recommendedName>
</protein>
<keyword evidence="5" id="KW-0539">Nucleus</keyword>
<keyword evidence="2" id="KW-0479">Metal-binding</keyword>
<keyword evidence="4" id="KW-0804">Transcription</keyword>
<dbReference type="SMART" id="SM00066">
    <property type="entry name" value="GAL4"/>
    <property type="match status" value="1"/>
</dbReference>
<name>A0A8H5BXP7_9AGAR</name>
<evidence type="ECO:0000256" key="2">
    <source>
        <dbReference type="ARBA" id="ARBA00022723"/>
    </source>
</evidence>
<sequence length="888" mass="99721">MVASANGGDLYSFHTTMNHDDGPQSSEEGSGMHSPVLYGAAPGDSSFRYQHDPLDVQPAPAILTTSPYHDYSLAAQQNQIVLDGGRHLPYSNTHYLPHPSPPGHPPRGHLGLDIHNDPRLPSPAQASGSSVDWYGNIPERRLHGGQPQEHSYPRPGGTSVAISMNPDHRPQVVAPPEHTEHSAPPPSATSTTERRKETSNVVIACRQCRSRKIRCDSTRPGCNNCARRNNQCEYDAVPKRRGPDKRPGTRQRSCKKRPPPDGTNPAPPKRKKTSSDRAQEPRESSQPRAKDNLNMAQPSSRSPPSIPRASDRMAPQGYPYAHHPNASPTTDLRVTTGHPDLLAVKVEQSPTYRRELGYDQGSYPKSSFPRQLDVNSFPSLGAVPRNINLQPLNGVLAEQLNQNWARLLKANPVQVIVSEVAFVVEGTGHYLSFINVDFLEKQLWQEQYRSIHPGFIWAALALANLMRSSSVGRGQQGLQIALALFHEAKTALDIAWADATYAYAALIIALFESSAQPNYTHDRALTALVELDDYIHQMQLTLSDHHHPDVTRYEGCPVIFYPSDRENLDPRKPCPCIMASPVDLYNGANVSRSYTPRWDPSWTAEQIKAEEIRRLCWSALSLISAFLAQAATDNRRMPQFHLSNPRSYELLFPGEVNDALEPAFNHSDGLTTKESVWALYCRSMLLWNFCNRFRHLHSTEDEGISDELAEALSEAQTIDESLDMHKCNLDTLLIYTTREYTHNIRVVVTQGMRVLQGLDRGGRPGLFFKRKQAEEWIHHQEKLVRQVLNTLNNLGSPDGVQLTERPFRVQWFIHQLNTCIQLWEYERTLDEALDLGKRLIQIVDTMNSLWDCQENRAEASHLRSRLIEACRVTGVEGPFSPTRQSGRL</sequence>
<evidence type="ECO:0000313" key="9">
    <source>
        <dbReference type="Proteomes" id="UP000541558"/>
    </source>
</evidence>
<gene>
    <name evidence="8" type="ORF">D9611_011854</name>
</gene>
<feature type="compositionally biased region" description="Basic and acidic residues" evidence="6">
    <location>
        <begin position="273"/>
        <end position="291"/>
    </location>
</feature>
<reference evidence="8 9" key="1">
    <citation type="journal article" date="2020" name="ISME J.">
        <title>Uncovering the hidden diversity of litter-decomposition mechanisms in mushroom-forming fungi.</title>
        <authorList>
            <person name="Floudas D."/>
            <person name="Bentzer J."/>
            <person name="Ahren D."/>
            <person name="Johansson T."/>
            <person name="Persson P."/>
            <person name="Tunlid A."/>
        </authorList>
    </citation>
    <scope>NUCLEOTIDE SEQUENCE [LARGE SCALE GENOMIC DNA]</scope>
    <source>
        <strain evidence="8 9">CBS 175.51</strain>
    </source>
</reference>
<keyword evidence="9" id="KW-1185">Reference proteome</keyword>
<dbReference type="Proteomes" id="UP000541558">
    <property type="component" value="Unassembled WGS sequence"/>
</dbReference>
<evidence type="ECO:0000256" key="5">
    <source>
        <dbReference type="ARBA" id="ARBA00023242"/>
    </source>
</evidence>
<comment type="subcellular location">
    <subcellularLocation>
        <location evidence="1">Nucleus</location>
    </subcellularLocation>
</comment>
<evidence type="ECO:0000256" key="3">
    <source>
        <dbReference type="ARBA" id="ARBA00023015"/>
    </source>
</evidence>
<dbReference type="PROSITE" id="PS00463">
    <property type="entry name" value="ZN2_CY6_FUNGAL_1"/>
    <property type="match status" value="1"/>
</dbReference>
<dbReference type="EMBL" id="JAACJK010000114">
    <property type="protein sequence ID" value="KAF5331350.1"/>
    <property type="molecule type" value="Genomic_DNA"/>
</dbReference>
<dbReference type="Pfam" id="PF00172">
    <property type="entry name" value="Zn_clus"/>
    <property type="match status" value="1"/>
</dbReference>
<dbReference type="Gene3D" id="4.10.240.10">
    <property type="entry name" value="Zn(2)-C6 fungal-type DNA-binding domain"/>
    <property type="match status" value="1"/>
</dbReference>
<feature type="compositionally biased region" description="Basic residues" evidence="6">
    <location>
        <begin position="239"/>
        <end position="257"/>
    </location>
</feature>